<protein>
    <submittedName>
        <fullName evidence="2">Iron-regulated protein</fullName>
    </submittedName>
</protein>
<name>A0A4Q7EIK4_9CYAN</name>
<evidence type="ECO:0000313" key="3">
    <source>
        <dbReference type="Proteomes" id="UP000292459"/>
    </source>
</evidence>
<keyword evidence="3" id="KW-1185">Reference proteome</keyword>
<proteinExistence type="predicted"/>
<accession>A0A4Q7EIK4</accession>
<dbReference type="SUPFAM" id="SSF159501">
    <property type="entry name" value="EreA/ChaN-like"/>
    <property type="match status" value="1"/>
</dbReference>
<dbReference type="AlphaFoldDB" id="A0A4Q7EIK4"/>
<feature type="domain" description="Haem-binding uptake Tiki superfamily ChaN" evidence="1">
    <location>
        <begin position="32"/>
        <end position="239"/>
    </location>
</feature>
<comment type="caution">
    <text evidence="2">The sequence shown here is derived from an EMBL/GenBank/DDBJ whole genome shotgun (WGS) entry which is preliminary data.</text>
</comment>
<organism evidence="2 3">
    <name type="scientific">Leptolyngbya iicbica LK</name>
    <dbReference type="NCBI Taxonomy" id="2294035"/>
    <lineage>
        <taxon>Bacteria</taxon>
        <taxon>Bacillati</taxon>
        <taxon>Cyanobacteriota</taxon>
        <taxon>Cyanophyceae</taxon>
        <taxon>Leptolyngbyales</taxon>
        <taxon>Leptolyngbyaceae</taxon>
        <taxon>Leptolyngbya group</taxon>
        <taxon>Leptolyngbya</taxon>
        <taxon>Leptolyngbya iicbica</taxon>
    </lineage>
</organism>
<dbReference type="CDD" id="cd14727">
    <property type="entry name" value="ChanN-like"/>
    <property type="match status" value="1"/>
</dbReference>
<dbReference type="EMBL" id="QVFV01000001">
    <property type="protein sequence ID" value="RZM82997.1"/>
    <property type="molecule type" value="Genomic_DNA"/>
</dbReference>
<dbReference type="Proteomes" id="UP000292459">
    <property type="component" value="Unassembled WGS sequence"/>
</dbReference>
<dbReference type="InterPro" id="IPR007314">
    <property type="entry name" value="Cofac_haem-bd_dom"/>
</dbReference>
<sequence>MLVTSPLACSAEDGLTPPESPAAISSIQDETFKALQTADVVYLGERHDSLADHAAQLEIIEGLYAENPNLAIALEMFQRPFQPAIDRYLAGDITEEELIAQTEYLERWGFPWEFYAPVLRFAQAHDLPVLALNAPAEITRQVAREGLESLEGDDFRYIPPLEEIDTSNADYREFVAAAFGAHGAHGDFNLDNFFAAQVTWDETMAMTIADFKTANPDTQVVVLAGNGHVIYGHGIPDRVQRRLGDDLTQQIVVLNPIEFFEEEGGAIADAFWYSE</sequence>
<gene>
    <name evidence="2" type="ORF">DYY88_01665</name>
</gene>
<dbReference type="Pfam" id="PF04187">
    <property type="entry name" value="Cofac_haem_bdg"/>
    <property type="match status" value="1"/>
</dbReference>
<evidence type="ECO:0000313" key="2">
    <source>
        <dbReference type="EMBL" id="RZM82997.1"/>
    </source>
</evidence>
<dbReference type="Gene3D" id="3.40.50.11550">
    <property type="match status" value="1"/>
</dbReference>
<evidence type="ECO:0000259" key="1">
    <source>
        <dbReference type="Pfam" id="PF04187"/>
    </source>
</evidence>
<reference evidence="2 3" key="1">
    <citation type="submission" date="2018-11" db="EMBL/GenBank/DDBJ databases">
        <title>Whole genome sequencing of an environmental sample.</title>
        <authorList>
            <person name="Sarangi A.N."/>
            <person name="Singh D."/>
            <person name="Tripathy S."/>
        </authorList>
    </citation>
    <scope>NUCLEOTIDE SEQUENCE [LARGE SCALE GENOMIC DNA]</scope>
    <source>
        <strain evidence="2 3">Lakshadweep</strain>
    </source>
</reference>
<dbReference type="OrthoDB" id="9795827at2"/>